<organism evidence="1 2">
    <name type="scientific">Haloarcula hispanica tailed virus 2</name>
    <dbReference type="NCBI Taxonomy" id="1273751"/>
    <lineage>
        <taxon>Viruses</taxon>
        <taxon>Duplodnaviria</taxon>
        <taxon>Heunggongvirae</taxon>
        <taxon>Uroviricota</taxon>
        <taxon>Caudoviricetes</taxon>
        <taxon>Saparoviridae</taxon>
        <taxon>Halohivirus</taxon>
        <taxon>Halohivirus suolae</taxon>
        <taxon>Halohivirus HHTV2</taxon>
    </lineage>
</organism>
<gene>
    <name evidence="1" type="primary">42</name>
    <name evidence="1" type="ORF">HHTV2_42</name>
</gene>
<dbReference type="RefSeq" id="YP_008060351.1">
    <property type="nucleotide sequence ID" value="NC_021340.1"/>
</dbReference>
<keyword evidence="2" id="KW-1185">Reference proteome</keyword>
<evidence type="ECO:0000313" key="1">
    <source>
        <dbReference type="EMBL" id="AGM11207.1"/>
    </source>
</evidence>
<dbReference type="GeneID" id="16194325"/>
<accession>R4TKK7</accession>
<sequence>MPVNTLVDDTVQYCTTDDVERYIRNKSFDGTSDPTATEVDDMILGASEEVDDFTRRAWRTRKVAERELEVQMDHSVESAFERKRRLNSPQGFLTPIRHWVQVYLPHQHIINIDSGQGDEILVLEPESTNDITADGGTRSEDSEWYLDGRKGILHIDPTNFRVGPVRGAGMIQDPSVRVTYRYGLTSSDTDADNVPDDLPRAVRTATARLVAADLIDSDQYGAVLASGPENTPDQSTASQRLREEAWDALQRYRDSPVML</sequence>
<proteinExistence type="predicted"/>
<name>R4TKK7_9CAUD</name>
<dbReference type="EMBL" id="KC292024">
    <property type="protein sequence ID" value="AGM11207.1"/>
    <property type="molecule type" value="Genomic_DNA"/>
</dbReference>
<reference evidence="1 2" key="1">
    <citation type="submission" date="2012-12" db="EMBL/GenBank/DDBJ databases">
        <authorList>
            <person name="Sencilo A."/>
            <person name="Jacobs-Sera D."/>
            <person name="Russell D.A."/>
            <person name="Ko C."/>
            <person name="Atanasova N."/>
            <person name="Osterlund E."/>
            <person name="Oksanen H.M."/>
            <person name="Bamford D.H."/>
            <person name="Hatfull G.F."/>
            <person name="Roine E."/>
            <person name="Hendrix R.W."/>
        </authorList>
    </citation>
    <scope>NUCLEOTIDE SEQUENCE [LARGE SCALE GENOMIC DNA]</scope>
</reference>
<dbReference type="Proteomes" id="UP000203112">
    <property type="component" value="Segment"/>
</dbReference>
<dbReference type="KEGG" id="vg:16194325"/>
<dbReference type="OrthoDB" id="12963at10239"/>
<evidence type="ECO:0000313" key="2">
    <source>
        <dbReference type="Proteomes" id="UP000203112"/>
    </source>
</evidence>
<protein>
    <submittedName>
        <fullName evidence="1">Uncharacterized protein</fullName>
    </submittedName>
</protein>